<evidence type="ECO:0000256" key="9">
    <source>
        <dbReference type="ARBA" id="ARBA00023163"/>
    </source>
</evidence>
<sequence length="467" mass="53150">MAAERGDVSTLGVKLKSAPWTTIKVEEPDPETEQSLVLEIQEGSTRGFWERTVPPQANREGNEEVQRSWEAQLQGFVKALESPHLDRGRSQPPRPTPQDNCVREKEVMRSSRDKPDSLPTAEAEPLDLCQQTPALKEIKQEEDLDVTMQESNLRKEKTHTEVSGDVQPYWMSSGSCDQHISPHPDFWEASERRMGSGPENESLIHCPQGCCKQFNGTSNHQRIFKGEGRISCTECGQLCRSDHGEDWRMHLEEKPYECSDCGKRFSRKADLVSHQRIHTGEKPYKCPDCGTSFSDCSSLSRHRRTHSDERPYICSECGKSFAQRANLIKHHRTHTGERPYTCLECGKSFSQQSNLILHRRTHTGERPHKCPECGKGFSRRSHLRVHERAHTGEKPFLCSVCGKGFSRRPKLVTHQRIHTGEKPYECSDCGKGFTGASSLNRHKRIHSGQIPQVTPRQLIFNRSHVLN</sequence>
<dbReference type="AlphaFoldDB" id="A0AA35JYL4"/>
<evidence type="ECO:0000256" key="7">
    <source>
        <dbReference type="ARBA" id="ARBA00023015"/>
    </source>
</evidence>
<evidence type="ECO:0000256" key="2">
    <source>
        <dbReference type="ARBA" id="ARBA00006991"/>
    </source>
</evidence>
<evidence type="ECO:0000313" key="14">
    <source>
        <dbReference type="EMBL" id="CAI5768410.1"/>
    </source>
</evidence>
<name>A0AA35JYL4_9SAUR</name>
<keyword evidence="3" id="KW-0479">Metal-binding</keyword>
<dbReference type="Pfam" id="PF00096">
    <property type="entry name" value="zf-C2H2"/>
    <property type="match status" value="7"/>
</dbReference>
<dbReference type="EMBL" id="OX395127">
    <property type="protein sequence ID" value="CAI5768410.1"/>
    <property type="molecule type" value="Genomic_DNA"/>
</dbReference>
<feature type="region of interest" description="Disordered" evidence="12">
    <location>
        <begin position="41"/>
        <end position="126"/>
    </location>
</feature>
<proteinExistence type="inferred from homology"/>
<dbReference type="InterPro" id="IPR013087">
    <property type="entry name" value="Znf_C2H2_type"/>
</dbReference>
<feature type="domain" description="C2H2-type" evidence="13">
    <location>
        <begin position="284"/>
        <end position="311"/>
    </location>
</feature>
<dbReference type="FunFam" id="3.30.160.60:FF:001772">
    <property type="entry name" value="Uncharacterized protein"/>
    <property type="match status" value="1"/>
</dbReference>
<dbReference type="PANTHER" id="PTHR23234">
    <property type="entry name" value="ZNF44 PROTEIN"/>
    <property type="match status" value="1"/>
</dbReference>
<dbReference type="SUPFAM" id="SSF57667">
    <property type="entry name" value="beta-beta-alpha zinc fingers"/>
    <property type="match status" value="4"/>
</dbReference>
<keyword evidence="5 11" id="KW-0863">Zinc-finger</keyword>
<dbReference type="FunFam" id="3.30.160.60:FF:000478">
    <property type="entry name" value="Zinc finger protein 133"/>
    <property type="match status" value="1"/>
</dbReference>
<dbReference type="InterPro" id="IPR050758">
    <property type="entry name" value="Znf_C2H2-type"/>
</dbReference>
<keyword evidence="8" id="KW-0238">DNA-binding</keyword>
<dbReference type="FunFam" id="3.30.160.60:FF:002343">
    <property type="entry name" value="Zinc finger protein 33A"/>
    <property type="match status" value="3"/>
</dbReference>
<feature type="domain" description="C2H2-type" evidence="13">
    <location>
        <begin position="256"/>
        <end position="283"/>
    </location>
</feature>
<dbReference type="SMART" id="SM00355">
    <property type="entry name" value="ZnF_C2H2"/>
    <property type="match status" value="7"/>
</dbReference>
<evidence type="ECO:0000256" key="8">
    <source>
        <dbReference type="ARBA" id="ARBA00023125"/>
    </source>
</evidence>
<dbReference type="PROSITE" id="PS00028">
    <property type="entry name" value="ZINC_FINGER_C2H2_1"/>
    <property type="match status" value="7"/>
</dbReference>
<evidence type="ECO:0000256" key="6">
    <source>
        <dbReference type="ARBA" id="ARBA00022833"/>
    </source>
</evidence>
<dbReference type="PROSITE" id="PS50157">
    <property type="entry name" value="ZINC_FINGER_C2H2_2"/>
    <property type="match status" value="7"/>
</dbReference>
<evidence type="ECO:0000256" key="4">
    <source>
        <dbReference type="ARBA" id="ARBA00022737"/>
    </source>
</evidence>
<evidence type="ECO:0000256" key="12">
    <source>
        <dbReference type="SAM" id="MobiDB-lite"/>
    </source>
</evidence>
<keyword evidence="10" id="KW-0539">Nucleus</keyword>
<accession>A0AA35JYL4</accession>
<keyword evidence="7" id="KW-0805">Transcription regulation</keyword>
<dbReference type="FunFam" id="3.30.160.60:FF:000848">
    <property type="entry name" value="Zinc finger protein 35"/>
    <property type="match status" value="1"/>
</dbReference>
<keyword evidence="6" id="KW-0862">Zinc</keyword>
<feature type="domain" description="C2H2-type" evidence="13">
    <location>
        <begin position="368"/>
        <end position="395"/>
    </location>
</feature>
<gene>
    <name evidence="14" type="ORF">PODLI_1B031822</name>
</gene>
<evidence type="ECO:0000256" key="11">
    <source>
        <dbReference type="PROSITE-ProRule" id="PRU00042"/>
    </source>
</evidence>
<dbReference type="Gene3D" id="3.30.160.60">
    <property type="entry name" value="Classic Zinc Finger"/>
    <property type="match status" value="7"/>
</dbReference>
<evidence type="ECO:0000313" key="15">
    <source>
        <dbReference type="Proteomes" id="UP001178461"/>
    </source>
</evidence>
<evidence type="ECO:0000256" key="10">
    <source>
        <dbReference type="ARBA" id="ARBA00023242"/>
    </source>
</evidence>
<keyword evidence="15" id="KW-1185">Reference proteome</keyword>
<dbReference type="GO" id="GO:0003677">
    <property type="term" value="F:DNA binding"/>
    <property type="evidence" value="ECO:0007669"/>
    <property type="project" value="UniProtKB-KW"/>
</dbReference>
<comment type="subcellular location">
    <subcellularLocation>
        <location evidence="1">Nucleus</location>
    </subcellularLocation>
</comment>
<reference evidence="14" key="1">
    <citation type="submission" date="2022-12" db="EMBL/GenBank/DDBJ databases">
        <authorList>
            <person name="Alioto T."/>
            <person name="Alioto T."/>
            <person name="Gomez Garrido J."/>
        </authorList>
    </citation>
    <scope>NUCLEOTIDE SEQUENCE</scope>
</reference>
<dbReference type="GO" id="GO:0005634">
    <property type="term" value="C:nucleus"/>
    <property type="evidence" value="ECO:0007669"/>
    <property type="project" value="UniProtKB-SubCell"/>
</dbReference>
<evidence type="ECO:0000256" key="1">
    <source>
        <dbReference type="ARBA" id="ARBA00004123"/>
    </source>
</evidence>
<evidence type="ECO:0000256" key="3">
    <source>
        <dbReference type="ARBA" id="ARBA00022723"/>
    </source>
</evidence>
<feature type="compositionally biased region" description="Basic and acidic residues" evidence="12">
    <location>
        <begin position="101"/>
        <end position="116"/>
    </location>
</feature>
<feature type="domain" description="C2H2-type" evidence="13">
    <location>
        <begin position="340"/>
        <end position="367"/>
    </location>
</feature>
<feature type="domain" description="C2H2-type" evidence="13">
    <location>
        <begin position="424"/>
        <end position="451"/>
    </location>
</feature>
<evidence type="ECO:0000256" key="5">
    <source>
        <dbReference type="ARBA" id="ARBA00022771"/>
    </source>
</evidence>
<feature type="domain" description="C2H2-type" evidence="13">
    <location>
        <begin position="312"/>
        <end position="339"/>
    </location>
</feature>
<dbReference type="InterPro" id="IPR036236">
    <property type="entry name" value="Znf_C2H2_sf"/>
</dbReference>
<dbReference type="PANTHER" id="PTHR23234:SF8">
    <property type="entry name" value="C2H2-TYPE DOMAIN-CONTAINING PROTEIN"/>
    <property type="match status" value="1"/>
</dbReference>
<dbReference type="FunFam" id="3.30.160.60:FF:002716">
    <property type="entry name" value="Zinc finger protein 212"/>
    <property type="match status" value="1"/>
</dbReference>
<evidence type="ECO:0000259" key="13">
    <source>
        <dbReference type="PROSITE" id="PS50157"/>
    </source>
</evidence>
<feature type="domain" description="C2H2-type" evidence="13">
    <location>
        <begin position="396"/>
        <end position="423"/>
    </location>
</feature>
<keyword evidence="4" id="KW-0677">Repeat</keyword>
<keyword evidence="9" id="KW-0804">Transcription</keyword>
<dbReference type="GO" id="GO:0008270">
    <property type="term" value="F:zinc ion binding"/>
    <property type="evidence" value="ECO:0007669"/>
    <property type="project" value="UniProtKB-KW"/>
</dbReference>
<organism evidence="14 15">
    <name type="scientific">Podarcis lilfordi</name>
    <name type="common">Lilford's wall lizard</name>
    <dbReference type="NCBI Taxonomy" id="74358"/>
    <lineage>
        <taxon>Eukaryota</taxon>
        <taxon>Metazoa</taxon>
        <taxon>Chordata</taxon>
        <taxon>Craniata</taxon>
        <taxon>Vertebrata</taxon>
        <taxon>Euteleostomi</taxon>
        <taxon>Lepidosauria</taxon>
        <taxon>Squamata</taxon>
        <taxon>Bifurcata</taxon>
        <taxon>Unidentata</taxon>
        <taxon>Episquamata</taxon>
        <taxon>Laterata</taxon>
        <taxon>Lacertibaenia</taxon>
        <taxon>Lacertidae</taxon>
        <taxon>Podarcis</taxon>
    </lineage>
</organism>
<dbReference type="Proteomes" id="UP001178461">
    <property type="component" value="Chromosome 2"/>
</dbReference>
<comment type="similarity">
    <text evidence="2">Belongs to the krueppel C2H2-type zinc-finger protein family.</text>
</comment>
<protein>
    <submittedName>
        <fullName evidence="14">Domain-containing 1-like</fullName>
    </submittedName>
</protein>